<protein>
    <submittedName>
        <fullName evidence="1">Uncharacterized protein</fullName>
    </submittedName>
</protein>
<organism evidence="1 2">
    <name type="scientific">Rhodoblastus acidophilus</name>
    <name type="common">Rhodopseudomonas acidophila</name>
    <dbReference type="NCBI Taxonomy" id="1074"/>
    <lineage>
        <taxon>Bacteria</taxon>
        <taxon>Pseudomonadati</taxon>
        <taxon>Pseudomonadota</taxon>
        <taxon>Alphaproteobacteria</taxon>
        <taxon>Hyphomicrobiales</taxon>
        <taxon>Rhodoblastaceae</taxon>
        <taxon>Rhodoblastus</taxon>
    </lineage>
</organism>
<proteinExistence type="predicted"/>
<name>A0A212QLH3_RHOAC</name>
<accession>A0A212QLH3</accession>
<dbReference type="RefSeq" id="WP_176440407.1">
    <property type="nucleotide sequence ID" value="NZ_FYDG01000001.1"/>
</dbReference>
<dbReference type="AlphaFoldDB" id="A0A212QLH3"/>
<evidence type="ECO:0000313" key="1">
    <source>
        <dbReference type="EMBL" id="SNB60156.1"/>
    </source>
</evidence>
<gene>
    <name evidence="1" type="ORF">SAMN06265338_101742</name>
</gene>
<keyword evidence="2" id="KW-1185">Reference proteome</keyword>
<evidence type="ECO:0000313" key="2">
    <source>
        <dbReference type="Proteomes" id="UP000198418"/>
    </source>
</evidence>
<sequence length="328" mass="35624">MTDRLQMFIPLRKADAAQRLVYGYATAEAPDRAGEICDYASTKPQYQAWSKNFAKATGGKSLGNVRAMHGAVAAGKIASIRFNDAEKRIEIAAKIIDDDEWRKVEEGVYTGFSQGGAYLKRWPDPENPDLVRYTARPSEISLVDLPCLPEASFELVKADGITETRAFAHKPPSAVRDWLQGNIANGAPAADLIGDFFDALEHDLNADPIHEAGLSSLLSRLKTEVLAVLQPRAQKFAADPRVEKLATETDALRKLTAELRPQLARMTERIEALERTPVPPPMPPGAAAVSKSAESGVDALAAELARLSPEKASLVLIKAAQSQPKRFG</sequence>
<dbReference type="EMBL" id="FYDG01000001">
    <property type="protein sequence ID" value="SNB60156.1"/>
    <property type="molecule type" value="Genomic_DNA"/>
</dbReference>
<dbReference type="Proteomes" id="UP000198418">
    <property type="component" value="Unassembled WGS sequence"/>
</dbReference>
<reference evidence="2" key="1">
    <citation type="submission" date="2017-06" db="EMBL/GenBank/DDBJ databases">
        <authorList>
            <person name="Varghese N."/>
            <person name="Submissions S."/>
        </authorList>
    </citation>
    <scope>NUCLEOTIDE SEQUENCE [LARGE SCALE GENOMIC DNA]</scope>
    <source>
        <strain evidence="2">DSM 137</strain>
    </source>
</reference>